<feature type="compositionally biased region" description="Basic and acidic residues" evidence="1">
    <location>
        <begin position="432"/>
        <end position="446"/>
    </location>
</feature>
<accession>A0A8B9J594</accession>
<feature type="compositionally biased region" description="Acidic residues" evidence="1">
    <location>
        <begin position="806"/>
        <end position="819"/>
    </location>
</feature>
<dbReference type="EMBL" id="JAICCE010000012">
    <property type="protein sequence ID" value="KAG9270107.1"/>
    <property type="molecule type" value="Genomic_DNA"/>
</dbReference>
<evidence type="ECO:0000313" key="4">
    <source>
        <dbReference type="Ensembl" id="ENSAMXP00005003500.1"/>
    </source>
</evidence>
<dbReference type="PANTHER" id="PTHR23034:SF2">
    <property type="entry name" value="GLUTAMATE-RICH PROTEIN 3"/>
    <property type="match status" value="1"/>
</dbReference>
<feature type="compositionally biased region" description="Low complexity" evidence="1">
    <location>
        <begin position="509"/>
        <end position="521"/>
    </location>
</feature>
<feature type="compositionally biased region" description="Basic and acidic residues" evidence="1">
    <location>
        <begin position="620"/>
        <end position="647"/>
    </location>
</feature>
<dbReference type="Proteomes" id="UP000694621">
    <property type="component" value="Unplaced"/>
</dbReference>
<dbReference type="Proteomes" id="UP000752171">
    <property type="component" value="Unassembled WGS sequence"/>
</dbReference>
<dbReference type="OrthoDB" id="120976at2759"/>
<evidence type="ECO:0000313" key="5">
    <source>
        <dbReference type="Proteomes" id="UP000694621"/>
    </source>
</evidence>
<feature type="compositionally biased region" description="Basic and acidic residues" evidence="1">
    <location>
        <begin position="1600"/>
        <end position="1612"/>
    </location>
</feature>
<feature type="compositionally biased region" description="Basic and acidic residues" evidence="1">
    <location>
        <begin position="1287"/>
        <end position="1302"/>
    </location>
</feature>
<feature type="compositionally biased region" description="Basic and acidic residues" evidence="1">
    <location>
        <begin position="1512"/>
        <end position="1522"/>
    </location>
</feature>
<feature type="compositionally biased region" description="Basic and acidic residues" evidence="1">
    <location>
        <begin position="1462"/>
        <end position="1482"/>
    </location>
</feature>
<feature type="compositionally biased region" description="Basic and acidic residues" evidence="1">
    <location>
        <begin position="719"/>
        <end position="730"/>
    </location>
</feature>
<protein>
    <submittedName>
        <fullName evidence="4">Glutamate rich 3</fullName>
    </submittedName>
    <submittedName>
        <fullName evidence="3">Glutamate-rich protein 3 isoform X2</fullName>
    </submittedName>
</protein>
<feature type="compositionally biased region" description="Basic and acidic residues" evidence="1">
    <location>
        <begin position="1632"/>
        <end position="1653"/>
    </location>
</feature>
<feature type="region of interest" description="Disordered" evidence="1">
    <location>
        <begin position="232"/>
        <end position="269"/>
    </location>
</feature>
<dbReference type="Pfam" id="PF15257">
    <property type="entry name" value="DUF4590"/>
    <property type="match status" value="1"/>
</dbReference>
<feature type="compositionally biased region" description="Acidic residues" evidence="1">
    <location>
        <begin position="1017"/>
        <end position="1026"/>
    </location>
</feature>
<feature type="compositionally biased region" description="Basic and acidic residues" evidence="1">
    <location>
        <begin position="1368"/>
        <end position="1387"/>
    </location>
</feature>
<feature type="compositionally biased region" description="Acidic residues" evidence="1">
    <location>
        <begin position="1344"/>
        <end position="1353"/>
    </location>
</feature>
<feature type="compositionally biased region" description="Acidic residues" evidence="1">
    <location>
        <begin position="966"/>
        <end position="977"/>
    </location>
</feature>
<feature type="compositionally biased region" description="Basic and acidic residues" evidence="1">
    <location>
        <begin position="1083"/>
        <end position="1110"/>
    </location>
</feature>
<feature type="compositionally biased region" description="Acidic residues" evidence="1">
    <location>
        <begin position="857"/>
        <end position="881"/>
    </location>
</feature>
<feature type="compositionally biased region" description="Basic and acidic residues" evidence="1">
    <location>
        <begin position="790"/>
        <end position="805"/>
    </location>
</feature>
<feature type="compositionally biased region" description="Polar residues" evidence="1">
    <location>
        <begin position="257"/>
        <end position="269"/>
    </location>
</feature>
<dbReference type="CTD" id="127254"/>
<feature type="compositionally biased region" description="Basic and acidic residues" evidence="1">
    <location>
        <begin position="986"/>
        <end position="1016"/>
    </location>
</feature>
<sequence>MNHLNPGLLGAYNSLTDKHLTGYFNNTRIRRHLQKVGLLSRSGRIIPEKEYRHKLIQRAHQRHIRECLAQAIFHKVLDMERLHQIEIKRRLEDFARRERVHKIKVERSNRYEEDHIMMLSPRPPTGPKTRHSGPEGDHSESTESPGSSRPNTAPGKMQRPVRLKPLNSTGTPGSRKRNSSRYRNQESSNETDHPFSSPLERDAPRHLTLTDFSSSVSPYRLPVINNFVTPVPPLTKRKEKGPKGNGTLWGRRLRPTTAPSAADTQEGTVQRASAQSTVLVKMIYFGKSVHLSHDLMDLKDEVKVFQQHCGGENLCVYKGRVKELETFQFVSRRHRGFPFSLTFFLNGLQVERLSSCCEFKHRKGSRLGGRHGHFGFTGVEGASPCYRCIIAMGLDKKPTPPKRAKEDPLLSTSRENSKEEEEEPDSVQALKTDSDVKAENKPKKEYEEDFEADDEGPVEDHETTPSPTREEDKKSRKNDENDNEVPEKTRDSDSEAEDSVKSKVKKKLPSISSGLSSSSPCSDEDEESEEGPDPGNAEDIPEEQVEPERHDSTFASEKDTKLEETEAVDSGSVSLPQQTEDEWLTQDSTVEKSEVEVSEETEREGGEGEKLGEEEEEEAAEKHVLKDEEEKKEVEPERAKSVQEKLAEAILNVAECSSEPEFSDTTTEEDEVASVRTQQQSPGAEPETNKQEEVSKESAVEHLEPASKANTVDGDAADTEQHTEELENKTQETPQPESKEDTSEDLTSKQEEEMDEQKDKKNDETTLEDHPQEEISEEVAVNESNLEISETEKDSDTAPAEKDDKEQEEIKEEGAEDDNQASQEPELTGTFDKKTAEAEESNAEYSKAEDSFTQEPEKEDETGDTPVEETELAQTLEELEEPKEVIEDPQPENPGETALVDTEGTGDNSANQDAEAVSQKQTENDTVNAENGEEEVFQDEASAEDRVEEGDRADGEIEGAVKEDEEKNDENIDDVEASETNLEVGTENKSEEQEVEDKVEKAEADTANTDEQKETESTLEQDAEAVDEGKADKDGPDTDNEKNEEGSKDNRSLQEEETGEGENKTEQDIEVMVDDGQGEIESAMEKDNEAEDESKSDTLNKPDDQVKEDESVKEEETDGENHGEVVADEVQNSTENNIHDEAEVNAKETIEASQDEAEEEKTEEDAGGGDVVEVEEGLEEANVAATAADQDPQTEEVGGEGVVQIENMEEGKEDAEVVKEEITEDTANQENAETVENIETENKPEESEVESKEEEPEEDVRVTELSVDKDAELGSESKSGEDMENNQLKEEVKDTESIKEKDETEEESKPEDNSVVGEDLNGKNEGEQNTELNIEDDAMKQEEDNNDQTEDGPQEATVGSDEQEGEEERIGTAEGNSEKEEDPPAKLEEDEAAVEEAKDLIDHADTEQGTTNEEGLKDEQEDQGEKAPSIPPEARSNNADPEAEIQVDAKTTVEESGETEESEMKGTDTDLPDKAKEDKENGTAENGKSADEEDSTSSASPSEESQPVEKVTALRREDKESTISEDAELLATPPVDQGDLVSNWVNIHQASRYFETFVEPLDDIKSLISQEGDRKVNGEPVEEVEGTVLSTKVSESGEGEGDKTSENAKDEQDGIPLKSDLEDFEDTLVESFKVETKPDAESDTRSNHSKDTTARSAKNVSEGRVDTEAEDTVANSESVFTAGEQQAVTLDNVVNLSETPVMKFEISQDS</sequence>
<feature type="compositionally biased region" description="Acidic residues" evidence="1">
    <location>
        <begin position="931"/>
        <end position="942"/>
    </location>
</feature>
<feature type="compositionally biased region" description="Basic and acidic residues" evidence="1">
    <location>
        <begin position="943"/>
        <end position="965"/>
    </location>
</feature>
<evidence type="ECO:0000259" key="2">
    <source>
        <dbReference type="Pfam" id="PF15257"/>
    </source>
</evidence>
<feature type="compositionally biased region" description="Basic and acidic residues" evidence="1">
    <location>
        <begin position="1027"/>
        <end position="1054"/>
    </location>
</feature>
<feature type="compositionally biased region" description="Basic and acidic residues" evidence="1">
    <location>
        <begin position="1240"/>
        <end position="1250"/>
    </location>
</feature>
<dbReference type="InterPro" id="IPR027962">
    <property type="entry name" value="ERICH3"/>
</dbReference>
<feature type="compositionally biased region" description="Acidic residues" evidence="1">
    <location>
        <begin position="522"/>
        <end position="532"/>
    </location>
</feature>
<feature type="compositionally biased region" description="Polar residues" evidence="1">
    <location>
        <begin position="142"/>
        <end position="151"/>
    </location>
</feature>
<dbReference type="Ensembl" id="ENSAMXT00005004019.1">
    <property type="protein sequence ID" value="ENSAMXP00005003500.1"/>
    <property type="gene ID" value="ENSAMXG00005002223.1"/>
</dbReference>
<dbReference type="PANTHER" id="PTHR23034">
    <property type="entry name" value="GLUTAMATE-RICH PROTEIN 3"/>
    <property type="match status" value="1"/>
</dbReference>
<feature type="compositionally biased region" description="Acidic residues" evidence="1">
    <location>
        <begin position="1068"/>
        <end position="1078"/>
    </location>
</feature>
<feature type="region of interest" description="Disordered" evidence="1">
    <location>
        <begin position="396"/>
        <end position="1539"/>
    </location>
</feature>
<reference evidence="3 6" key="1">
    <citation type="submission" date="2021-07" db="EMBL/GenBank/DDBJ databases">
        <authorList>
            <person name="Imarazene B."/>
            <person name="Zahm M."/>
            <person name="Klopp C."/>
            <person name="Cabau C."/>
            <person name="Beille S."/>
            <person name="Jouanno E."/>
            <person name="Castinel A."/>
            <person name="Lluch J."/>
            <person name="Gil L."/>
            <person name="Kuchtly C."/>
            <person name="Lopez Roques C."/>
            <person name="Donnadieu C."/>
            <person name="Parrinello H."/>
            <person name="Journot L."/>
            <person name="Du K."/>
            <person name="Schartl M."/>
            <person name="Retaux S."/>
            <person name="Guiguen Y."/>
        </authorList>
    </citation>
    <scope>NUCLEOTIDE SEQUENCE [LARGE SCALE GENOMIC DNA]</scope>
    <source>
        <strain evidence="3">Pach_M1</strain>
        <tissue evidence="3">Testis</tissue>
    </source>
</reference>
<evidence type="ECO:0000313" key="3">
    <source>
        <dbReference type="EMBL" id="KAG9270107.1"/>
    </source>
</evidence>
<feature type="domain" description="DUF4590" evidence="2">
    <location>
        <begin position="290"/>
        <end position="402"/>
    </location>
</feature>
<feature type="compositionally biased region" description="Basic and acidic residues" evidence="1">
    <location>
        <begin position="687"/>
        <end position="705"/>
    </location>
</feature>
<feature type="compositionally biased region" description="Basic and acidic residues" evidence="1">
    <location>
        <begin position="737"/>
        <end position="773"/>
    </location>
</feature>
<feature type="compositionally biased region" description="Polar residues" evidence="1">
    <location>
        <begin position="1225"/>
        <end position="1234"/>
    </location>
</feature>
<feature type="compositionally biased region" description="Basic and acidic residues" evidence="1">
    <location>
        <begin position="132"/>
        <end position="141"/>
    </location>
</feature>
<name>A0A8B9J594_ASTMX</name>
<feature type="compositionally biased region" description="Basic and acidic residues" evidence="1">
    <location>
        <begin position="1259"/>
        <end position="1272"/>
    </location>
</feature>
<organism evidence="4 5">
    <name type="scientific">Astyanax mexicanus</name>
    <name type="common">Blind cave fish</name>
    <name type="synonym">Astyanax fasciatus mexicanus</name>
    <dbReference type="NCBI Taxonomy" id="7994"/>
    <lineage>
        <taxon>Eukaryota</taxon>
        <taxon>Metazoa</taxon>
        <taxon>Chordata</taxon>
        <taxon>Craniata</taxon>
        <taxon>Vertebrata</taxon>
        <taxon>Euteleostomi</taxon>
        <taxon>Actinopterygii</taxon>
        <taxon>Neopterygii</taxon>
        <taxon>Teleostei</taxon>
        <taxon>Ostariophysi</taxon>
        <taxon>Characiformes</taxon>
        <taxon>Characoidei</taxon>
        <taxon>Acestrorhamphidae</taxon>
        <taxon>Acestrorhamphinae</taxon>
        <taxon>Astyanax</taxon>
    </lineage>
</organism>
<feature type="compositionally biased region" description="Basic and acidic residues" evidence="1">
    <location>
        <begin position="1395"/>
        <end position="1406"/>
    </location>
</feature>
<dbReference type="InterPro" id="IPR048257">
    <property type="entry name" value="DUF4590"/>
</dbReference>
<evidence type="ECO:0000313" key="6">
    <source>
        <dbReference type="Proteomes" id="UP000752171"/>
    </source>
</evidence>
<dbReference type="KEGG" id="amex:103031994"/>
<feature type="compositionally biased region" description="Acidic residues" evidence="1">
    <location>
        <begin position="447"/>
        <end position="457"/>
    </location>
</feature>
<evidence type="ECO:0000256" key="1">
    <source>
        <dbReference type="SAM" id="MobiDB-lite"/>
    </source>
</evidence>
<feature type="compositionally biased region" description="Basic and acidic residues" evidence="1">
    <location>
        <begin position="396"/>
        <end position="408"/>
    </location>
</feature>
<feature type="compositionally biased region" description="Basic and acidic residues" evidence="1">
    <location>
        <begin position="546"/>
        <end position="564"/>
    </location>
</feature>
<feature type="region of interest" description="Disordered" evidence="1">
    <location>
        <begin position="1569"/>
        <end position="1678"/>
    </location>
</feature>
<feature type="compositionally biased region" description="Polar residues" evidence="1">
    <location>
        <begin position="905"/>
        <end position="929"/>
    </location>
</feature>
<feature type="compositionally biased region" description="Basic and acidic residues" evidence="1">
    <location>
        <begin position="1137"/>
        <end position="1150"/>
    </location>
</feature>
<dbReference type="GeneID" id="103031994"/>
<gene>
    <name evidence="4" type="primary">erich3</name>
    <name evidence="3" type="synonym">ERICH3</name>
    <name evidence="3" type="ORF">AMEX_G15020</name>
</gene>
<feature type="region of interest" description="Disordered" evidence="1">
    <location>
        <begin position="112"/>
        <end position="203"/>
    </location>
</feature>
<proteinExistence type="predicted"/>
<reference evidence="4" key="2">
    <citation type="submission" date="2025-05" db="UniProtKB">
        <authorList>
            <consortium name="Ensembl"/>
        </authorList>
    </citation>
    <scope>IDENTIFICATION</scope>
</reference>
<feature type="compositionally biased region" description="Basic and acidic residues" evidence="1">
    <location>
        <begin position="458"/>
        <end position="501"/>
    </location>
</feature>
<feature type="compositionally biased region" description="Acidic residues" evidence="1">
    <location>
        <begin position="1153"/>
        <end position="1179"/>
    </location>
</feature>
<feature type="compositionally biased region" description="Low complexity" evidence="1">
    <location>
        <begin position="1496"/>
        <end position="1505"/>
    </location>
</feature>